<accession>A0A8H6I0B4</accession>
<keyword evidence="1" id="KW-1133">Transmembrane helix</keyword>
<comment type="caution">
    <text evidence="2">The sequence shown here is derived from an EMBL/GenBank/DDBJ whole genome shotgun (WGS) entry which is preliminary data.</text>
</comment>
<evidence type="ECO:0000313" key="3">
    <source>
        <dbReference type="Proteomes" id="UP000521943"/>
    </source>
</evidence>
<protein>
    <submittedName>
        <fullName evidence="2">Uncharacterized protein</fullName>
    </submittedName>
</protein>
<sequence>MGKLTYLPSTFSTSETPSSTRTYYSKISITMQFIATRFVSVATICITLFAAVTASPLPAPHPSIVEVAGSRRDASKPAKS</sequence>
<organism evidence="2 3">
    <name type="scientific">Ephemerocybe angulata</name>
    <dbReference type="NCBI Taxonomy" id="980116"/>
    <lineage>
        <taxon>Eukaryota</taxon>
        <taxon>Fungi</taxon>
        <taxon>Dikarya</taxon>
        <taxon>Basidiomycota</taxon>
        <taxon>Agaricomycotina</taxon>
        <taxon>Agaricomycetes</taxon>
        <taxon>Agaricomycetidae</taxon>
        <taxon>Agaricales</taxon>
        <taxon>Agaricineae</taxon>
        <taxon>Psathyrellaceae</taxon>
        <taxon>Ephemerocybe</taxon>
    </lineage>
</organism>
<reference evidence="2 3" key="1">
    <citation type="submission" date="2020-07" db="EMBL/GenBank/DDBJ databases">
        <title>Comparative genomics of pyrophilous fungi reveals a link between fire events and developmental genes.</title>
        <authorList>
            <consortium name="DOE Joint Genome Institute"/>
            <person name="Steindorff A.S."/>
            <person name="Carver A."/>
            <person name="Calhoun S."/>
            <person name="Stillman K."/>
            <person name="Liu H."/>
            <person name="Lipzen A."/>
            <person name="Pangilinan J."/>
            <person name="Labutti K."/>
            <person name="Bruns T.D."/>
            <person name="Grigoriev I.V."/>
        </authorList>
    </citation>
    <scope>NUCLEOTIDE SEQUENCE [LARGE SCALE GENOMIC DNA]</scope>
    <source>
        <strain evidence="2 3">CBS 144469</strain>
    </source>
</reference>
<evidence type="ECO:0000256" key="1">
    <source>
        <dbReference type="SAM" id="Phobius"/>
    </source>
</evidence>
<evidence type="ECO:0000313" key="2">
    <source>
        <dbReference type="EMBL" id="KAF6756370.1"/>
    </source>
</evidence>
<keyword evidence="3" id="KW-1185">Reference proteome</keyword>
<proteinExistence type="predicted"/>
<gene>
    <name evidence="2" type="ORF">DFP72DRAFT_1168988</name>
</gene>
<keyword evidence="1" id="KW-0812">Transmembrane</keyword>
<name>A0A8H6I0B4_9AGAR</name>
<keyword evidence="1" id="KW-0472">Membrane</keyword>
<dbReference type="EMBL" id="JACGCI010000026">
    <property type="protein sequence ID" value="KAF6756370.1"/>
    <property type="molecule type" value="Genomic_DNA"/>
</dbReference>
<dbReference type="Proteomes" id="UP000521943">
    <property type="component" value="Unassembled WGS sequence"/>
</dbReference>
<dbReference type="AlphaFoldDB" id="A0A8H6I0B4"/>
<feature type="transmembrane region" description="Helical" evidence="1">
    <location>
        <begin position="34"/>
        <end position="54"/>
    </location>
</feature>